<gene>
    <name evidence="2" type="ORF">SKUN_001058</name>
</gene>
<protein>
    <submittedName>
        <fullName evidence="2">Putative Hypothetical transmembrane protein</fullName>
    </submittedName>
</protein>
<keyword evidence="3" id="KW-1185">Reference proteome</keyword>
<dbReference type="STRING" id="273035.SKUN_001058"/>
<accession>A0A0K2JH73</accession>
<dbReference type="OrthoDB" id="390248at2"/>
<dbReference type="KEGG" id="skn:SKUN_001058"/>
<dbReference type="PATRIC" id="fig|273035.7.peg.1304"/>
<evidence type="ECO:0000313" key="3">
    <source>
        <dbReference type="Proteomes" id="UP000062963"/>
    </source>
</evidence>
<evidence type="ECO:0000256" key="1">
    <source>
        <dbReference type="SAM" id="Phobius"/>
    </source>
</evidence>
<name>A0A0K2JH73_SPIKU</name>
<dbReference type="NCBIfam" id="TIGR04570">
    <property type="entry name" value="mollicut_2TM"/>
    <property type="match status" value="1"/>
</dbReference>
<dbReference type="AlphaFoldDB" id="A0A0K2JH73"/>
<proteinExistence type="predicted"/>
<dbReference type="Proteomes" id="UP000062963">
    <property type="component" value="Chromosome"/>
</dbReference>
<sequence>MNSFSLTKEKGLWQKIFKKIPWFYHLIFLMTGIIVGLLFQFLYIKRWDFPYFFIFIIAIIMFYCVLFLLFSPIIKQNWFFKKGFNEN</sequence>
<keyword evidence="1 2" id="KW-0812">Transmembrane</keyword>
<dbReference type="EMBL" id="CP010899">
    <property type="protein sequence ID" value="ALA97944.1"/>
    <property type="molecule type" value="Genomic_DNA"/>
</dbReference>
<keyword evidence="1" id="KW-1133">Transmembrane helix</keyword>
<feature type="transmembrane region" description="Helical" evidence="1">
    <location>
        <begin position="21"/>
        <end position="43"/>
    </location>
</feature>
<evidence type="ECO:0000313" key="2">
    <source>
        <dbReference type="EMBL" id="ALA97944.1"/>
    </source>
</evidence>
<dbReference type="RefSeq" id="WP_053391095.1">
    <property type="nucleotide sequence ID" value="NZ_CP010899.1"/>
</dbReference>
<feature type="transmembrane region" description="Helical" evidence="1">
    <location>
        <begin position="49"/>
        <end position="74"/>
    </location>
</feature>
<keyword evidence="1" id="KW-0472">Membrane</keyword>
<organism evidence="2 3">
    <name type="scientific">Spiroplasma kunkelii CR2-3x</name>
    <dbReference type="NCBI Taxonomy" id="273035"/>
    <lineage>
        <taxon>Bacteria</taxon>
        <taxon>Bacillati</taxon>
        <taxon>Mycoplasmatota</taxon>
        <taxon>Mollicutes</taxon>
        <taxon>Entomoplasmatales</taxon>
        <taxon>Spiroplasmataceae</taxon>
        <taxon>Spiroplasma</taxon>
    </lineage>
</organism>
<dbReference type="InterPro" id="IPR030814">
    <property type="entry name" value="Mollicut_2TM"/>
</dbReference>
<reference evidence="2 3" key="1">
    <citation type="journal article" date="2015" name="Genome Announc.">
        <title>Complete Genome Sequence of Spiroplasma kunkelii Strain CR2-3x, Causal Agent of Corn Stunt Disease in Zea mays L.</title>
        <authorList>
            <person name="Davis R.E."/>
            <person name="Shao J."/>
            <person name="Dally E.L."/>
            <person name="Zhao Y."/>
            <person name="Gasparich G.E."/>
            <person name="Gaynor B.J."/>
            <person name="Athey J.C."/>
            <person name="Harrison N.A."/>
            <person name="Donofrio N."/>
        </authorList>
    </citation>
    <scope>NUCLEOTIDE SEQUENCE [LARGE SCALE GENOMIC DNA]</scope>
    <source>
        <strain evidence="2 3">CR2-3x</strain>
    </source>
</reference>